<comment type="caution">
    <text evidence="9">The sequence shown here is derived from an EMBL/GenBank/DDBJ whole genome shotgun (WGS) entry which is preliminary data.</text>
</comment>
<dbReference type="Proteomes" id="UP000663829">
    <property type="component" value="Unassembled WGS sequence"/>
</dbReference>
<protein>
    <recommendedName>
        <fullName evidence="8">Major facilitator superfamily (MFS) profile domain-containing protein</fullName>
    </recommendedName>
</protein>
<evidence type="ECO:0000256" key="5">
    <source>
        <dbReference type="ARBA" id="ARBA00023136"/>
    </source>
</evidence>
<feature type="region of interest" description="Disordered" evidence="6">
    <location>
        <begin position="1"/>
        <end position="42"/>
    </location>
</feature>
<dbReference type="Pfam" id="PF00083">
    <property type="entry name" value="Sugar_tr"/>
    <property type="match status" value="2"/>
</dbReference>
<feature type="domain" description="Major facilitator superfamily (MFS) profile" evidence="8">
    <location>
        <begin position="55"/>
        <end position="498"/>
    </location>
</feature>
<feature type="transmembrane region" description="Helical" evidence="7">
    <location>
        <begin position="159"/>
        <end position="178"/>
    </location>
</feature>
<evidence type="ECO:0000313" key="10">
    <source>
        <dbReference type="EMBL" id="CAF3678503.1"/>
    </source>
</evidence>
<keyword evidence="5 7" id="KW-0472">Membrane</keyword>
<dbReference type="SUPFAM" id="SSF103473">
    <property type="entry name" value="MFS general substrate transporter"/>
    <property type="match status" value="1"/>
</dbReference>
<proteinExistence type="predicted"/>
<gene>
    <name evidence="9" type="ORF">GPM918_LOCUS8330</name>
    <name evidence="10" type="ORF">SRO942_LOCUS8325</name>
</gene>
<dbReference type="AlphaFoldDB" id="A0A813Z5R3"/>
<feature type="transmembrane region" description="Helical" evidence="7">
    <location>
        <begin position="223"/>
        <end position="243"/>
    </location>
</feature>
<comment type="subcellular location">
    <subcellularLocation>
        <location evidence="1">Membrane</location>
        <topology evidence="1">Multi-pass membrane protein</topology>
    </subcellularLocation>
</comment>
<feature type="transmembrane region" description="Helical" evidence="7">
    <location>
        <begin position="190"/>
        <end position="211"/>
    </location>
</feature>
<dbReference type="GO" id="GO:0016020">
    <property type="term" value="C:membrane"/>
    <property type="evidence" value="ECO:0007669"/>
    <property type="project" value="UniProtKB-SubCell"/>
</dbReference>
<dbReference type="PANTHER" id="PTHR23503:SF8">
    <property type="entry name" value="FACILITATED GLUCOSE TRANSPORTER PROTEIN 1"/>
    <property type="match status" value="1"/>
</dbReference>
<feature type="transmembrane region" description="Helical" evidence="7">
    <location>
        <begin position="444"/>
        <end position="468"/>
    </location>
</feature>
<dbReference type="OrthoDB" id="4540492at2759"/>
<feature type="transmembrane region" description="Helical" evidence="7">
    <location>
        <begin position="348"/>
        <end position="369"/>
    </location>
</feature>
<keyword evidence="3 7" id="KW-0812">Transmembrane</keyword>
<dbReference type="InterPro" id="IPR005828">
    <property type="entry name" value="MFS_sugar_transport-like"/>
</dbReference>
<feature type="transmembrane region" description="Helical" evidence="7">
    <location>
        <begin position="376"/>
        <end position="395"/>
    </location>
</feature>
<evidence type="ECO:0000256" key="2">
    <source>
        <dbReference type="ARBA" id="ARBA00022448"/>
    </source>
</evidence>
<organism evidence="9 11">
    <name type="scientific">Didymodactylos carnosus</name>
    <dbReference type="NCBI Taxonomy" id="1234261"/>
    <lineage>
        <taxon>Eukaryota</taxon>
        <taxon>Metazoa</taxon>
        <taxon>Spiralia</taxon>
        <taxon>Gnathifera</taxon>
        <taxon>Rotifera</taxon>
        <taxon>Eurotatoria</taxon>
        <taxon>Bdelloidea</taxon>
        <taxon>Philodinida</taxon>
        <taxon>Philodinidae</taxon>
        <taxon>Didymodactylos</taxon>
    </lineage>
</organism>
<dbReference type="EMBL" id="CAJOBC010001440">
    <property type="protein sequence ID" value="CAF3678503.1"/>
    <property type="molecule type" value="Genomic_DNA"/>
</dbReference>
<accession>A0A813Z5R3</accession>
<feature type="transmembrane region" description="Helical" evidence="7">
    <location>
        <begin position="474"/>
        <end position="494"/>
    </location>
</feature>
<keyword evidence="2" id="KW-0813">Transport</keyword>
<reference evidence="9" key="1">
    <citation type="submission" date="2021-02" db="EMBL/GenBank/DDBJ databases">
        <authorList>
            <person name="Nowell W R."/>
        </authorList>
    </citation>
    <scope>NUCLEOTIDE SEQUENCE</scope>
</reference>
<dbReference type="PANTHER" id="PTHR23503">
    <property type="entry name" value="SOLUTE CARRIER FAMILY 2"/>
    <property type="match status" value="1"/>
</dbReference>
<keyword evidence="4 7" id="KW-1133">Transmembrane helix</keyword>
<dbReference type="InterPro" id="IPR020846">
    <property type="entry name" value="MFS_dom"/>
</dbReference>
<evidence type="ECO:0000259" key="8">
    <source>
        <dbReference type="PROSITE" id="PS50850"/>
    </source>
</evidence>
<dbReference type="InterPro" id="IPR036259">
    <property type="entry name" value="MFS_trans_sf"/>
</dbReference>
<dbReference type="InterPro" id="IPR003663">
    <property type="entry name" value="Sugar/inositol_transpt"/>
</dbReference>
<evidence type="ECO:0000256" key="4">
    <source>
        <dbReference type="ARBA" id="ARBA00022989"/>
    </source>
</evidence>
<sequence>MSPTKRCMEYQILKTPTEESGDSSREDHNIATSPGETDNDTIAEKEEKIASTENMVSPADLKTRHLGFTRTLFLVVCGAMIGTGAQFGYALGVMNAPSEVIKNFTKLIYYRRYNSTLTDHRADLLYSTTISVIALGGVLGGLLAGPICDRLGRFDDKGFLIRMIMGFQGFGAVAGSLYITEIAPLQVRGSFGACFQLFMAMAIMLAQVLGLDIILGNDRLWNYLFIVPIGFSLLQIILLVFAYDTPKFLLQKEREQAAERALKWFRYEKDNAIVQAEIREMHADLNNLKTNSTKITLQDLLQKPLLRKCLLISSMTHVAQQLIGSNVIFYFGDVILARTNLPYEFAPYASLSFGITYLAVAVTLVFILDKVGRRSLFLYGLVGMGVAAMGIGVTILKSKSIRLYHMIFLNIFSIMGHAGFFALGPGAIPWVITSEMFFQSERAYASSFAIIANWLTSFVVVQSFIPLFNAIDSILFLIYGGICMGVFLLSYLLLPETRRKIPEQVQILVAKGTVYKAKHQQ</sequence>
<name>A0A813Z5R3_9BILA</name>
<evidence type="ECO:0000256" key="6">
    <source>
        <dbReference type="SAM" id="MobiDB-lite"/>
    </source>
</evidence>
<feature type="transmembrane region" description="Helical" evidence="7">
    <location>
        <begin position="407"/>
        <end position="432"/>
    </location>
</feature>
<keyword evidence="11" id="KW-1185">Reference proteome</keyword>
<evidence type="ECO:0000313" key="11">
    <source>
        <dbReference type="Proteomes" id="UP000663829"/>
    </source>
</evidence>
<evidence type="ECO:0000256" key="3">
    <source>
        <dbReference type="ARBA" id="ARBA00022692"/>
    </source>
</evidence>
<dbReference type="PRINTS" id="PR00171">
    <property type="entry name" value="SUGRTRNSPORT"/>
</dbReference>
<dbReference type="InterPro" id="IPR005829">
    <property type="entry name" value="Sugar_transporter_CS"/>
</dbReference>
<feature type="transmembrane region" description="Helical" evidence="7">
    <location>
        <begin position="72"/>
        <end position="91"/>
    </location>
</feature>
<evidence type="ECO:0000256" key="7">
    <source>
        <dbReference type="SAM" id="Phobius"/>
    </source>
</evidence>
<dbReference type="GO" id="GO:0015149">
    <property type="term" value="F:hexose transmembrane transporter activity"/>
    <property type="evidence" value="ECO:0007669"/>
    <property type="project" value="TreeGrafter"/>
</dbReference>
<evidence type="ECO:0000256" key="1">
    <source>
        <dbReference type="ARBA" id="ARBA00004141"/>
    </source>
</evidence>
<dbReference type="PROSITE" id="PS50850">
    <property type="entry name" value="MFS"/>
    <property type="match status" value="1"/>
</dbReference>
<feature type="transmembrane region" description="Helical" evidence="7">
    <location>
        <begin position="124"/>
        <end position="147"/>
    </location>
</feature>
<dbReference type="EMBL" id="CAJNOQ010001441">
    <property type="protein sequence ID" value="CAF0895070.1"/>
    <property type="molecule type" value="Genomic_DNA"/>
</dbReference>
<dbReference type="Gene3D" id="1.20.1250.20">
    <property type="entry name" value="MFS general substrate transporter like domains"/>
    <property type="match status" value="2"/>
</dbReference>
<dbReference type="InterPro" id="IPR045263">
    <property type="entry name" value="GLUT"/>
</dbReference>
<evidence type="ECO:0000313" key="9">
    <source>
        <dbReference type="EMBL" id="CAF0895070.1"/>
    </source>
</evidence>
<dbReference type="PROSITE" id="PS00216">
    <property type="entry name" value="SUGAR_TRANSPORT_1"/>
    <property type="match status" value="1"/>
</dbReference>
<dbReference type="Proteomes" id="UP000681722">
    <property type="component" value="Unassembled WGS sequence"/>
</dbReference>